<protein>
    <submittedName>
        <fullName evidence="1">Uncharacterized protein</fullName>
    </submittedName>
</protein>
<dbReference type="EMBL" id="KI301702">
    <property type="protein sequence ID" value="ERZ94847.1"/>
    <property type="molecule type" value="Genomic_DNA"/>
</dbReference>
<organism evidence="1">
    <name type="scientific">Rhizophagus irregularis (strain DAOM 181602 / DAOM 197198 / MUCL 43194)</name>
    <name type="common">Arbuscular mycorrhizal fungus</name>
    <name type="synonym">Glomus intraradices</name>
    <dbReference type="NCBI Taxonomy" id="747089"/>
    <lineage>
        <taxon>Eukaryota</taxon>
        <taxon>Fungi</taxon>
        <taxon>Fungi incertae sedis</taxon>
        <taxon>Mucoromycota</taxon>
        <taxon>Glomeromycotina</taxon>
        <taxon>Glomeromycetes</taxon>
        <taxon>Glomerales</taxon>
        <taxon>Glomeraceae</taxon>
        <taxon>Rhizophagus</taxon>
    </lineage>
</organism>
<reference evidence="1" key="1">
    <citation type="submission" date="2013-07" db="EMBL/GenBank/DDBJ databases">
        <title>The genome of an arbuscular mycorrhizal fungus provides insights into the evolution of the oldest plant symbiosis.</title>
        <authorList>
            <consortium name="DOE Joint Genome Institute"/>
            <person name="Tisserant E."/>
            <person name="Malbreil M."/>
            <person name="Kuo A."/>
            <person name="Kohler A."/>
            <person name="Symeonidi A."/>
            <person name="Balestrini R."/>
            <person name="Charron P."/>
            <person name="Duensing N."/>
            <person name="Frei-dit-Frey N."/>
            <person name="Gianinazzi-Pearson V."/>
            <person name="Gilbert B."/>
            <person name="Handa Y."/>
            <person name="Hijri M."/>
            <person name="Kaul R."/>
            <person name="Kawaguchi M."/>
            <person name="Krajinski F."/>
            <person name="Lammers P."/>
            <person name="Lapierre D."/>
            <person name="Masclaux F.G."/>
            <person name="Murat C."/>
            <person name="Morin E."/>
            <person name="Ndikumana S."/>
            <person name="Pagni M."/>
            <person name="Petitpierre D."/>
            <person name="Requena N."/>
            <person name="Rosikiewicz P."/>
            <person name="Riley R."/>
            <person name="Saito K."/>
            <person name="San Clemente H."/>
            <person name="Shapiro H."/>
            <person name="van Tuinen D."/>
            <person name="Becard G."/>
            <person name="Bonfante P."/>
            <person name="Paszkowski U."/>
            <person name="Shachar-Hill Y."/>
            <person name="Young J.P."/>
            <person name="Sanders I.R."/>
            <person name="Henrissat B."/>
            <person name="Rensing S.A."/>
            <person name="Grigoriev I.V."/>
            <person name="Corradi N."/>
            <person name="Roux C."/>
            <person name="Martin F."/>
        </authorList>
    </citation>
    <scope>NUCLEOTIDE SEQUENCE</scope>
    <source>
        <strain evidence="1">DAOM 197198</strain>
    </source>
</reference>
<accession>U9SLF8</accession>
<evidence type="ECO:0000313" key="1">
    <source>
        <dbReference type="EMBL" id="ERZ94847.1"/>
    </source>
</evidence>
<gene>
    <name evidence="1" type="ORF">GLOINDRAFT_14217</name>
</gene>
<name>U9SLF8_RHIID</name>
<dbReference type="AlphaFoldDB" id="U9SLF8"/>
<proteinExistence type="predicted"/>
<dbReference type="HOGENOM" id="CLU_3051596_0_0_1"/>
<sequence>MSWQTGFPCRADPITNHATCASYAFLNGLTNQPFHDLHLDRFNLISQDLLRVRE</sequence>